<dbReference type="InterPro" id="IPR055634">
    <property type="entry name" value="DUF7210"/>
</dbReference>
<keyword evidence="4" id="KW-1185">Reference proteome</keyword>
<evidence type="ECO:0000259" key="2">
    <source>
        <dbReference type="Pfam" id="PF23843"/>
    </source>
</evidence>
<feature type="compositionally biased region" description="Low complexity" evidence="1">
    <location>
        <begin position="62"/>
        <end position="76"/>
    </location>
</feature>
<comment type="caution">
    <text evidence="3">The sequence shown here is derived from an EMBL/GenBank/DDBJ whole genome shotgun (WGS) entry which is preliminary data.</text>
</comment>
<evidence type="ECO:0000313" key="3">
    <source>
        <dbReference type="EMBL" id="MFK2904574.1"/>
    </source>
</evidence>
<evidence type="ECO:0000256" key="1">
    <source>
        <dbReference type="SAM" id="MobiDB-lite"/>
    </source>
</evidence>
<sequence>MILDRAITLLKSHTHAGVVHAIGAELHVLAHDAEWLVERGIAMFTSHAPADTTTNNPAPSSEGQPDAGEPAAGAEPEPAPTDPEPMNPGDDHE</sequence>
<protein>
    <recommendedName>
        <fullName evidence="2">DUF7210 domain-containing protein</fullName>
    </recommendedName>
</protein>
<organism evidence="3 4">
    <name type="scientific">Dyella ginsengisoli</name>
    <dbReference type="NCBI Taxonomy" id="363848"/>
    <lineage>
        <taxon>Bacteria</taxon>
        <taxon>Pseudomonadati</taxon>
        <taxon>Pseudomonadota</taxon>
        <taxon>Gammaproteobacteria</taxon>
        <taxon>Lysobacterales</taxon>
        <taxon>Rhodanobacteraceae</taxon>
        <taxon>Dyella</taxon>
    </lineage>
</organism>
<feature type="domain" description="DUF7210" evidence="2">
    <location>
        <begin position="7"/>
        <end position="42"/>
    </location>
</feature>
<evidence type="ECO:0000313" key="4">
    <source>
        <dbReference type="Proteomes" id="UP001620460"/>
    </source>
</evidence>
<feature type="compositionally biased region" description="Polar residues" evidence="1">
    <location>
        <begin position="51"/>
        <end position="61"/>
    </location>
</feature>
<dbReference type="Pfam" id="PF23843">
    <property type="entry name" value="DUF7210"/>
    <property type="match status" value="1"/>
</dbReference>
<accession>A0ABW8JU67</accession>
<reference evidence="3 4" key="1">
    <citation type="submission" date="2020-10" db="EMBL/GenBank/DDBJ databases">
        <title>Phylogeny of dyella-like bacteria.</title>
        <authorList>
            <person name="Fu J."/>
        </authorList>
    </citation>
    <scope>NUCLEOTIDE SEQUENCE [LARGE SCALE GENOMIC DNA]</scope>
    <source>
        <strain evidence="3 4">Gsoil3046</strain>
    </source>
</reference>
<dbReference type="EMBL" id="JADIKM010000003">
    <property type="protein sequence ID" value="MFK2904574.1"/>
    <property type="molecule type" value="Genomic_DNA"/>
</dbReference>
<name>A0ABW8JU67_9GAMM</name>
<feature type="region of interest" description="Disordered" evidence="1">
    <location>
        <begin position="47"/>
        <end position="93"/>
    </location>
</feature>
<feature type="compositionally biased region" description="Pro residues" evidence="1">
    <location>
        <begin position="77"/>
        <end position="86"/>
    </location>
</feature>
<dbReference type="Proteomes" id="UP001620460">
    <property type="component" value="Unassembled WGS sequence"/>
</dbReference>
<gene>
    <name evidence="3" type="ORF">ISP17_11410</name>
</gene>
<dbReference type="RefSeq" id="WP_404633221.1">
    <property type="nucleotide sequence ID" value="NZ_JADIKM010000003.1"/>
</dbReference>
<proteinExistence type="predicted"/>